<keyword evidence="2" id="KW-1185">Reference proteome</keyword>
<evidence type="ECO:0000313" key="2">
    <source>
        <dbReference type="Proteomes" id="UP001221757"/>
    </source>
</evidence>
<proteinExistence type="predicted"/>
<sequence length="257" mass="27545">MRKILCDPSASTVSAAACADAVFVRAGLSGHGCRMFTSPGMTWTCAFVPAEGEPNADVGTLRAGASGRMRRTSTSHGTTERCEWSQLGRVEKHLVSDCVRCARLDSANVRSTLSGSCFAISVRDIVAAIAIATGGARVDVATLRAGTSGLERRISTSRGLKEMPQDSTKVLGSLVRSESGRGMMSCGIAELHTHRKWSNVPLTQRLSISHIATARWLRRVTHARTISFCVARCMPVVTVKMCSSCRPIAGACERLWC</sequence>
<accession>A0AAD7DTZ2</accession>
<evidence type="ECO:0000313" key="1">
    <source>
        <dbReference type="EMBL" id="KAJ7699679.1"/>
    </source>
</evidence>
<dbReference type="EMBL" id="JARKIE010000022">
    <property type="protein sequence ID" value="KAJ7699679.1"/>
    <property type="molecule type" value="Genomic_DNA"/>
</dbReference>
<gene>
    <name evidence="1" type="ORF">B0H17DRAFT_298083</name>
</gene>
<organism evidence="1 2">
    <name type="scientific">Mycena rosella</name>
    <name type="common">Pink bonnet</name>
    <name type="synonym">Agaricus rosellus</name>
    <dbReference type="NCBI Taxonomy" id="1033263"/>
    <lineage>
        <taxon>Eukaryota</taxon>
        <taxon>Fungi</taxon>
        <taxon>Dikarya</taxon>
        <taxon>Basidiomycota</taxon>
        <taxon>Agaricomycotina</taxon>
        <taxon>Agaricomycetes</taxon>
        <taxon>Agaricomycetidae</taxon>
        <taxon>Agaricales</taxon>
        <taxon>Marasmiineae</taxon>
        <taxon>Mycenaceae</taxon>
        <taxon>Mycena</taxon>
    </lineage>
</organism>
<dbReference type="Proteomes" id="UP001221757">
    <property type="component" value="Unassembled WGS sequence"/>
</dbReference>
<dbReference type="PROSITE" id="PS51257">
    <property type="entry name" value="PROKAR_LIPOPROTEIN"/>
    <property type="match status" value="1"/>
</dbReference>
<comment type="caution">
    <text evidence="1">The sequence shown here is derived from an EMBL/GenBank/DDBJ whole genome shotgun (WGS) entry which is preliminary data.</text>
</comment>
<reference evidence="1" key="1">
    <citation type="submission" date="2023-03" db="EMBL/GenBank/DDBJ databases">
        <title>Massive genome expansion in bonnet fungi (Mycena s.s.) driven by repeated elements and novel gene families across ecological guilds.</title>
        <authorList>
            <consortium name="Lawrence Berkeley National Laboratory"/>
            <person name="Harder C.B."/>
            <person name="Miyauchi S."/>
            <person name="Viragh M."/>
            <person name="Kuo A."/>
            <person name="Thoen E."/>
            <person name="Andreopoulos B."/>
            <person name="Lu D."/>
            <person name="Skrede I."/>
            <person name="Drula E."/>
            <person name="Henrissat B."/>
            <person name="Morin E."/>
            <person name="Kohler A."/>
            <person name="Barry K."/>
            <person name="LaButti K."/>
            <person name="Morin E."/>
            <person name="Salamov A."/>
            <person name="Lipzen A."/>
            <person name="Mereny Z."/>
            <person name="Hegedus B."/>
            <person name="Baldrian P."/>
            <person name="Stursova M."/>
            <person name="Weitz H."/>
            <person name="Taylor A."/>
            <person name="Grigoriev I.V."/>
            <person name="Nagy L.G."/>
            <person name="Martin F."/>
            <person name="Kauserud H."/>
        </authorList>
    </citation>
    <scope>NUCLEOTIDE SEQUENCE</scope>
    <source>
        <strain evidence="1">CBHHK067</strain>
    </source>
</reference>
<name>A0AAD7DTZ2_MYCRO</name>
<dbReference type="AlphaFoldDB" id="A0AAD7DTZ2"/>
<protein>
    <submittedName>
        <fullName evidence="1">Uncharacterized protein</fullName>
    </submittedName>
</protein>